<name>A0A0F9QDH2_9ZZZZ</name>
<dbReference type="EMBL" id="LAZR01001695">
    <property type="protein sequence ID" value="KKN40609.1"/>
    <property type="molecule type" value="Genomic_DNA"/>
</dbReference>
<evidence type="ECO:0000313" key="1">
    <source>
        <dbReference type="EMBL" id="KKN40609.1"/>
    </source>
</evidence>
<dbReference type="AlphaFoldDB" id="A0A0F9QDH2"/>
<dbReference type="Pfam" id="PF18906">
    <property type="entry name" value="Phage_tube_2"/>
    <property type="match status" value="1"/>
</dbReference>
<comment type="caution">
    <text evidence="1">The sequence shown here is derived from an EMBL/GenBank/DDBJ whole genome shotgun (WGS) entry which is preliminary data.</text>
</comment>
<gene>
    <name evidence="1" type="ORF">LCGC14_0731710</name>
</gene>
<accession>A0A0F9QDH2</accession>
<protein>
    <submittedName>
        <fullName evidence="1">Uncharacterized protein</fullName>
    </submittedName>
</protein>
<sequence length="494" mass="52430">MSDTNAVAVRAAKESTLGVAPTSPNLFDLSITGAPNLAFNPNTIVSEKIRADRQIDDLVLVGAEASGDINAEHSFEVHDLLLEGVFFNLFQTRFARTNTVVETQITAVVTATDTVTVTDEGDQPTAADIVRHEGFSNAGNNGFFTVLSSAGFTSYVTNENLVDETPPAGATSHVVGRRGAAGDLDALIAPNSVSSVVLDFTTLGLEAGDWVKFAGFSGNPDNDDYCRIAFAGVAANLLTFDIVPSGWGADAPVGSVDIYLGERLVNGVSRQSYFLEREYTDHSPITFEYFLGMVIEGFTLTAAAQAIAQVSFTFSGLDQTFSDSGTPTTKFSVDGAGRIAGATTVPLPSTQVLNTSSNVGRFARGGVPITGENFVLEASIEVANNLRQLIAVGFLGAVDIGVGEFGLTGSLNTYFDSAALARDVVSNTETSFDFRLEDDSAHVIIFDAPRIKFSEGSPEVPGKNDDVTINLGYQAIREPNLNYTAKYLRFRGVQ</sequence>
<dbReference type="InterPro" id="IPR044000">
    <property type="entry name" value="Phage_tube_2"/>
</dbReference>
<organism evidence="1">
    <name type="scientific">marine sediment metagenome</name>
    <dbReference type="NCBI Taxonomy" id="412755"/>
    <lineage>
        <taxon>unclassified sequences</taxon>
        <taxon>metagenomes</taxon>
        <taxon>ecological metagenomes</taxon>
    </lineage>
</organism>
<reference evidence="1" key="1">
    <citation type="journal article" date="2015" name="Nature">
        <title>Complex archaea that bridge the gap between prokaryotes and eukaryotes.</title>
        <authorList>
            <person name="Spang A."/>
            <person name="Saw J.H."/>
            <person name="Jorgensen S.L."/>
            <person name="Zaremba-Niedzwiedzka K."/>
            <person name="Martijn J."/>
            <person name="Lind A.E."/>
            <person name="van Eijk R."/>
            <person name="Schleper C."/>
            <person name="Guy L."/>
            <person name="Ettema T.J."/>
        </authorList>
    </citation>
    <scope>NUCLEOTIDE SEQUENCE</scope>
</reference>
<proteinExistence type="predicted"/>